<evidence type="ECO:0008006" key="3">
    <source>
        <dbReference type="Google" id="ProtNLM"/>
    </source>
</evidence>
<proteinExistence type="predicted"/>
<evidence type="ECO:0000256" key="1">
    <source>
        <dbReference type="SAM" id="MobiDB-lite"/>
    </source>
</evidence>
<gene>
    <name evidence="2" type="ORF">AVDCRST_MAG85-3232</name>
</gene>
<feature type="region of interest" description="Disordered" evidence="1">
    <location>
        <begin position="340"/>
        <end position="359"/>
    </location>
</feature>
<dbReference type="AlphaFoldDB" id="A0A6J4TM11"/>
<reference evidence="2" key="1">
    <citation type="submission" date="2020-02" db="EMBL/GenBank/DDBJ databases">
        <authorList>
            <person name="Meier V. D."/>
        </authorList>
    </citation>
    <scope>NUCLEOTIDE SEQUENCE</scope>
    <source>
        <strain evidence="2">AVDCRST_MAG85</strain>
    </source>
</reference>
<organism evidence="2">
    <name type="scientific">uncultured Solirubrobacteraceae bacterium</name>
    <dbReference type="NCBI Taxonomy" id="1162706"/>
    <lineage>
        <taxon>Bacteria</taxon>
        <taxon>Bacillati</taxon>
        <taxon>Actinomycetota</taxon>
        <taxon>Thermoleophilia</taxon>
        <taxon>Solirubrobacterales</taxon>
        <taxon>Solirubrobacteraceae</taxon>
        <taxon>environmental samples</taxon>
    </lineage>
</organism>
<name>A0A6J4TM11_9ACTN</name>
<sequence length="359" mass="38984">MQTTARVATGGTVLKPLPLSYILPLRWTDDAELDDLTAYLGGLAPLVDEVIVVDGSPEPLFATHRDAWSRHVTHVAPDPRLDFVMGKVNGVDTGVRMARNEGVIIADDDVRYGRPELAQMVEALERSHLVRPHNVFAPRPWHARWDTGRILLNRAVNGDYPGTLGVRASCYRAIDGYDGDVMFENLELIRSVEAAGGVVTTAFDILVERRPPTTSHFLGQRVRQAYDDFTLPPRMALFLSVAPAVALAAVKRRPQLIVAGAAAAVAVAERGRRRAGAARAFERFAALAAPLWVSERAVTAWLAVGQRLFRGGTTYGETTIARSATPPRELRARLAGLAPPLTPLQATDPVKADREAVAA</sequence>
<dbReference type="Gene3D" id="3.90.550.10">
    <property type="entry name" value="Spore Coat Polysaccharide Biosynthesis Protein SpsA, Chain A"/>
    <property type="match status" value="1"/>
</dbReference>
<protein>
    <recommendedName>
        <fullName evidence="3">Glycosyltransferase 2-like domain-containing protein</fullName>
    </recommendedName>
</protein>
<feature type="compositionally biased region" description="Basic and acidic residues" evidence="1">
    <location>
        <begin position="350"/>
        <end position="359"/>
    </location>
</feature>
<accession>A0A6J4TM11</accession>
<dbReference type="EMBL" id="CADCVT010000356">
    <property type="protein sequence ID" value="CAA9525931.1"/>
    <property type="molecule type" value="Genomic_DNA"/>
</dbReference>
<evidence type="ECO:0000313" key="2">
    <source>
        <dbReference type="EMBL" id="CAA9525931.1"/>
    </source>
</evidence>
<dbReference type="SUPFAM" id="SSF53448">
    <property type="entry name" value="Nucleotide-diphospho-sugar transferases"/>
    <property type="match status" value="1"/>
</dbReference>
<dbReference type="InterPro" id="IPR029044">
    <property type="entry name" value="Nucleotide-diphossugar_trans"/>
</dbReference>